<evidence type="ECO:0000313" key="1">
    <source>
        <dbReference type="EMBL" id="MBX63193.1"/>
    </source>
</evidence>
<dbReference type="AlphaFoldDB" id="A0A2P2Q881"/>
<proteinExistence type="predicted"/>
<protein>
    <submittedName>
        <fullName evidence="1">Uncharacterized protein</fullName>
    </submittedName>
</protein>
<dbReference type="EMBL" id="GGEC01082709">
    <property type="protein sequence ID" value="MBX63193.1"/>
    <property type="molecule type" value="Transcribed_RNA"/>
</dbReference>
<sequence>MNQFVSEIFNTYRIRLLVSVIKKGHKLCQVTMKYENGDNKTGIDNNI</sequence>
<reference evidence="1" key="1">
    <citation type="submission" date="2018-02" db="EMBL/GenBank/DDBJ databases">
        <title>Rhizophora mucronata_Transcriptome.</title>
        <authorList>
            <person name="Meera S.P."/>
            <person name="Sreeshan A."/>
            <person name="Augustine A."/>
        </authorList>
    </citation>
    <scope>NUCLEOTIDE SEQUENCE</scope>
    <source>
        <tissue evidence="1">Leaf</tissue>
    </source>
</reference>
<name>A0A2P2Q881_RHIMU</name>
<accession>A0A2P2Q881</accession>
<organism evidence="1">
    <name type="scientific">Rhizophora mucronata</name>
    <name type="common">Asiatic mangrove</name>
    <dbReference type="NCBI Taxonomy" id="61149"/>
    <lineage>
        <taxon>Eukaryota</taxon>
        <taxon>Viridiplantae</taxon>
        <taxon>Streptophyta</taxon>
        <taxon>Embryophyta</taxon>
        <taxon>Tracheophyta</taxon>
        <taxon>Spermatophyta</taxon>
        <taxon>Magnoliopsida</taxon>
        <taxon>eudicotyledons</taxon>
        <taxon>Gunneridae</taxon>
        <taxon>Pentapetalae</taxon>
        <taxon>rosids</taxon>
        <taxon>fabids</taxon>
        <taxon>Malpighiales</taxon>
        <taxon>Rhizophoraceae</taxon>
        <taxon>Rhizophora</taxon>
    </lineage>
</organism>